<name>A0ABT6G0Q5_9FLAO</name>
<organism evidence="1 2">
    <name type="scientific">Winogradskyella marincola</name>
    <dbReference type="NCBI Taxonomy" id="3037795"/>
    <lineage>
        <taxon>Bacteria</taxon>
        <taxon>Pseudomonadati</taxon>
        <taxon>Bacteroidota</taxon>
        <taxon>Flavobacteriia</taxon>
        <taxon>Flavobacteriales</taxon>
        <taxon>Flavobacteriaceae</taxon>
        <taxon>Winogradskyella</taxon>
    </lineage>
</organism>
<dbReference type="RefSeq" id="WP_278004973.1">
    <property type="nucleotide sequence ID" value="NZ_JARSBN010000003.1"/>
</dbReference>
<dbReference type="EMBL" id="JARSBN010000003">
    <property type="protein sequence ID" value="MDG4715517.1"/>
    <property type="molecule type" value="Genomic_DNA"/>
</dbReference>
<evidence type="ECO:0000313" key="2">
    <source>
        <dbReference type="Proteomes" id="UP001529085"/>
    </source>
</evidence>
<evidence type="ECO:0000313" key="1">
    <source>
        <dbReference type="EMBL" id="MDG4715517.1"/>
    </source>
</evidence>
<dbReference type="Proteomes" id="UP001529085">
    <property type="component" value="Unassembled WGS sequence"/>
</dbReference>
<gene>
    <name evidence="1" type="ORF">P7122_06530</name>
</gene>
<reference evidence="1 2" key="1">
    <citation type="submission" date="2023-03" db="EMBL/GenBank/DDBJ databases">
        <title>Strain YYF002 represents a novel species in the genus Winogradskyella isolated from seawater.</title>
        <authorList>
            <person name="Fu Z.-Y."/>
        </authorList>
    </citation>
    <scope>NUCLEOTIDE SEQUENCE [LARGE SCALE GENOMIC DNA]</scope>
    <source>
        <strain evidence="1 2">YYF002</strain>
    </source>
</reference>
<accession>A0ABT6G0Q5</accession>
<comment type="caution">
    <text evidence="1">The sequence shown here is derived from an EMBL/GenBank/DDBJ whole genome shotgun (WGS) entry which is preliminary data.</text>
</comment>
<protein>
    <submittedName>
        <fullName evidence="1">Uncharacterized protein</fullName>
    </submittedName>
</protein>
<keyword evidence="2" id="KW-1185">Reference proteome</keyword>
<sequence length="113" mass="13063">MIKTPIIKPTFKVLSLVLILSVLLPSAVKLSHVFTHHKHEVCKNDSDSTTHFHELDVDCEFYKFKLNTNYYSGFHTFETVILNNYNKANSSFYLFLRTHLQDTSYLRGPPAIA</sequence>
<proteinExistence type="predicted"/>